<dbReference type="Gene3D" id="1.10.490.50">
    <property type="entry name" value="Antibiotic binding domain of TipA-like multidrug resistance regulators"/>
    <property type="match status" value="1"/>
</dbReference>
<dbReference type="PROSITE" id="PS50937">
    <property type="entry name" value="HTH_MERR_2"/>
    <property type="match status" value="1"/>
</dbReference>
<dbReference type="InterPro" id="IPR036244">
    <property type="entry name" value="TipA-like_antibiotic-bd"/>
</dbReference>
<dbReference type="GO" id="GO:0003700">
    <property type="term" value="F:DNA-binding transcription factor activity"/>
    <property type="evidence" value="ECO:0007669"/>
    <property type="project" value="InterPro"/>
</dbReference>
<evidence type="ECO:0000256" key="1">
    <source>
        <dbReference type="ARBA" id="ARBA00023015"/>
    </source>
</evidence>
<keyword evidence="3" id="KW-0010">Activator</keyword>
<dbReference type="GO" id="GO:0003677">
    <property type="term" value="F:DNA binding"/>
    <property type="evidence" value="ECO:0007669"/>
    <property type="project" value="UniProtKB-KW"/>
</dbReference>
<reference evidence="6 7" key="1">
    <citation type="journal article" date="2007" name="Int. J. Syst. Evol. Microbiol.">
        <title>Paenibacillus ginsengarvi sp. nov., isolated from soil from ginseng cultivation.</title>
        <authorList>
            <person name="Yoon M.H."/>
            <person name="Ten L.N."/>
            <person name="Im W.T."/>
        </authorList>
    </citation>
    <scope>NUCLEOTIDE SEQUENCE [LARGE SCALE GENOMIC DNA]</scope>
    <source>
        <strain evidence="6 7">KCTC 13059</strain>
    </source>
</reference>
<dbReference type="InterPro" id="IPR047057">
    <property type="entry name" value="MerR_fam"/>
</dbReference>
<name>A0A3B0CM37_9BACL</name>
<dbReference type="SUPFAM" id="SSF89082">
    <property type="entry name" value="Antibiotic binding domain of TipA-like multidrug resistance regulators"/>
    <property type="match status" value="1"/>
</dbReference>
<dbReference type="InterPro" id="IPR000551">
    <property type="entry name" value="MerR-type_HTH_dom"/>
</dbReference>
<evidence type="ECO:0000256" key="3">
    <source>
        <dbReference type="ARBA" id="ARBA00023159"/>
    </source>
</evidence>
<protein>
    <submittedName>
        <fullName evidence="6">MerR family transcriptional regulator</fullName>
    </submittedName>
</protein>
<evidence type="ECO:0000313" key="7">
    <source>
        <dbReference type="Proteomes" id="UP000282311"/>
    </source>
</evidence>
<dbReference type="SUPFAM" id="SSF46955">
    <property type="entry name" value="Putative DNA-binding domain"/>
    <property type="match status" value="1"/>
</dbReference>
<evidence type="ECO:0000256" key="4">
    <source>
        <dbReference type="ARBA" id="ARBA00023163"/>
    </source>
</evidence>
<comment type="caution">
    <text evidence="6">The sequence shown here is derived from an EMBL/GenBank/DDBJ whole genome shotgun (WGS) entry which is preliminary data.</text>
</comment>
<evidence type="ECO:0000313" key="6">
    <source>
        <dbReference type="EMBL" id="RKN85437.1"/>
    </source>
</evidence>
<dbReference type="Pfam" id="PF07739">
    <property type="entry name" value="TipAS"/>
    <property type="match status" value="1"/>
</dbReference>
<dbReference type="AlphaFoldDB" id="A0A3B0CM37"/>
<dbReference type="RefSeq" id="WP_120746460.1">
    <property type="nucleotide sequence ID" value="NZ_RBAH01000004.1"/>
</dbReference>
<organism evidence="6 7">
    <name type="scientific">Paenibacillus ginsengarvi</name>
    <dbReference type="NCBI Taxonomy" id="400777"/>
    <lineage>
        <taxon>Bacteria</taxon>
        <taxon>Bacillati</taxon>
        <taxon>Bacillota</taxon>
        <taxon>Bacilli</taxon>
        <taxon>Bacillales</taxon>
        <taxon>Paenibacillaceae</taxon>
        <taxon>Paenibacillus</taxon>
    </lineage>
</organism>
<dbReference type="PANTHER" id="PTHR30204:SF90">
    <property type="entry name" value="HTH-TYPE TRANSCRIPTIONAL ACTIVATOR MTA"/>
    <property type="match status" value="1"/>
</dbReference>
<sequence>MLYTVHEVADISKVTIKTLHHYHKIGLLLPREVSEAGYRLYGKEELERLQHILFYRELEFPLARIKQLLDRQTDRLSILAQQEELLLQRKRRLEQIMQTLRTSITCMEEGKTMDNKELFKGFGNENEWNEALAEQNVHLQKTYGAEALRVEAAAVPDMNEQAAEAATFMNAMAAALREGIKCDGETVERLLGTHLEFMRGHGHAVSPDGFAAQTRFFLQDDFHLNMLEDQQTGLAYYVCAAAQSFAAKHR</sequence>
<dbReference type="InterPro" id="IPR009061">
    <property type="entry name" value="DNA-bd_dom_put_sf"/>
</dbReference>
<dbReference type="CDD" id="cd01106">
    <property type="entry name" value="HTH_TipAL-Mta"/>
    <property type="match status" value="1"/>
</dbReference>
<dbReference type="EMBL" id="RBAH01000004">
    <property type="protein sequence ID" value="RKN85437.1"/>
    <property type="molecule type" value="Genomic_DNA"/>
</dbReference>
<dbReference type="Gene3D" id="1.10.1660.10">
    <property type="match status" value="1"/>
</dbReference>
<gene>
    <name evidence="6" type="ORF">D7M11_07015</name>
</gene>
<dbReference type="InterPro" id="IPR012925">
    <property type="entry name" value="TipAS_dom"/>
</dbReference>
<dbReference type="OrthoDB" id="9814833at2"/>
<keyword evidence="1" id="KW-0805">Transcription regulation</keyword>
<evidence type="ECO:0000256" key="2">
    <source>
        <dbReference type="ARBA" id="ARBA00023125"/>
    </source>
</evidence>
<accession>A0A3B0CM37</accession>
<dbReference type="SMART" id="SM00422">
    <property type="entry name" value="HTH_MERR"/>
    <property type="match status" value="1"/>
</dbReference>
<keyword evidence="4" id="KW-0804">Transcription</keyword>
<dbReference type="PANTHER" id="PTHR30204">
    <property type="entry name" value="REDOX-CYCLING DRUG-SENSING TRANSCRIPTIONAL ACTIVATOR SOXR"/>
    <property type="match status" value="1"/>
</dbReference>
<keyword evidence="7" id="KW-1185">Reference proteome</keyword>
<dbReference type="Pfam" id="PF13411">
    <property type="entry name" value="MerR_1"/>
    <property type="match status" value="1"/>
</dbReference>
<evidence type="ECO:0000259" key="5">
    <source>
        <dbReference type="PROSITE" id="PS50937"/>
    </source>
</evidence>
<dbReference type="Proteomes" id="UP000282311">
    <property type="component" value="Unassembled WGS sequence"/>
</dbReference>
<proteinExistence type="predicted"/>
<keyword evidence="2" id="KW-0238">DNA-binding</keyword>
<feature type="domain" description="HTH merR-type" evidence="5">
    <location>
        <begin position="2"/>
        <end position="71"/>
    </location>
</feature>